<dbReference type="PROSITE" id="PS51257">
    <property type="entry name" value="PROKAR_LIPOPROTEIN"/>
    <property type="match status" value="1"/>
</dbReference>
<gene>
    <name evidence="1" type="ORF">DQX05_29980</name>
</gene>
<name>A0A3A3G851_PANTH</name>
<dbReference type="SUPFAM" id="SSF69304">
    <property type="entry name" value="Tricorn protease N-terminal domain"/>
    <property type="match status" value="1"/>
</dbReference>
<organism evidence="1 2">
    <name type="scientific">Paenibacillus thiaminolyticus</name>
    <name type="common">Bacillus thiaminolyticus</name>
    <dbReference type="NCBI Taxonomy" id="49283"/>
    <lineage>
        <taxon>Bacteria</taxon>
        <taxon>Bacillati</taxon>
        <taxon>Bacillota</taxon>
        <taxon>Bacilli</taxon>
        <taxon>Bacillales</taxon>
        <taxon>Paenibacillaceae</taxon>
        <taxon>Paenibacillus</taxon>
    </lineage>
</organism>
<dbReference type="RefSeq" id="WP_119796874.1">
    <property type="nucleotide sequence ID" value="NZ_QYZD01000085.1"/>
</dbReference>
<proteinExistence type="predicted"/>
<evidence type="ECO:0000313" key="1">
    <source>
        <dbReference type="EMBL" id="RJG15176.1"/>
    </source>
</evidence>
<sequence length="356" mass="40853">MRIVYSLLTISLFIVFCGCTGIETSEKQNVHNLSKETQQNNQIITEFDKGSIGIKTGNTNVAQQDIYKNKVVWSGGNHNELNKGSIHLLHGIYLYDIEDKSIKKIATSQQRGQTDETQVNNEWICWSDWNDPLGKDWVIYAYSFSSGKIIKIDAAQNHLSGESSELPRLSLSNNGYLVWTSNELNEHRHNLKGIYLSSVGKEKISRIATTDYPKALPFVTDNYVIWNNEKEIKLYSINENKVVKSIVTATPANYPKANNQYVTWQEGNRLFIQDIDKESNKLIFQGEIFFYGIGKNHVVWQNKSDIFSYNINNKVIMKLNHTKAMLPYIRNDDVVWQEQSNDEINLKVVTLTDNTK</sequence>
<dbReference type="EMBL" id="QYZD01000085">
    <property type="protein sequence ID" value="RJG15176.1"/>
    <property type="molecule type" value="Genomic_DNA"/>
</dbReference>
<protein>
    <submittedName>
        <fullName evidence="1">Uncharacterized protein</fullName>
    </submittedName>
</protein>
<evidence type="ECO:0000313" key="2">
    <source>
        <dbReference type="Proteomes" id="UP000266177"/>
    </source>
</evidence>
<reference evidence="1 2" key="1">
    <citation type="submission" date="2018-09" db="EMBL/GenBank/DDBJ databases">
        <title>Paenibacillus SK2017-BO5.</title>
        <authorList>
            <person name="Piskunova J.V."/>
            <person name="Dubiley S.A."/>
            <person name="Severinov K.V."/>
        </authorList>
    </citation>
    <scope>NUCLEOTIDE SEQUENCE [LARGE SCALE GENOMIC DNA]</scope>
    <source>
        <strain evidence="1 2">BO5</strain>
    </source>
</reference>
<dbReference type="Proteomes" id="UP000266177">
    <property type="component" value="Unassembled WGS sequence"/>
</dbReference>
<dbReference type="AlphaFoldDB" id="A0A3A3G851"/>
<comment type="caution">
    <text evidence="1">The sequence shown here is derived from an EMBL/GenBank/DDBJ whole genome shotgun (WGS) entry which is preliminary data.</text>
</comment>
<dbReference type="OrthoDB" id="1726390at2"/>
<accession>A0A3A3G851</accession>